<name>A0A1H2M7W1_9PSED</name>
<keyword evidence="4 5" id="KW-0472">Membrane</keyword>
<evidence type="ECO:0000313" key="8">
    <source>
        <dbReference type="Proteomes" id="UP000198600"/>
    </source>
</evidence>
<sequence length="176" mass="19345">MSERPHQIVSDLPRRTRIRIMFVCAARSSLTAGLAFGMAVLLQLHQPLWAPVSALITNKENLGDTFSEFRNRVIGTTLGATLAILCQISMQHLHLAPSTELMIVTAVTAAVIANRPEWRVGLWTAVIILLSKDVGSTILETGLMRFLEVTLGSTAAIVIAALETRARRFWSDTTKH</sequence>
<keyword evidence="2 5" id="KW-0812">Transmembrane</keyword>
<feature type="domain" description="Integral membrane bound transporter" evidence="6">
    <location>
        <begin position="35"/>
        <end position="159"/>
    </location>
</feature>
<feature type="transmembrane region" description="Helical" evidence="5">
    <location>
        <begin position="20"/>
        <end position="42"/>
    </location>
</feature>
<dbReference type="Proteomes" id="UP000198600">
    <property type="component" value="Chromosome I"/>
</dbReference>
<reference evidence="8" key="1">
    <citation type="submission" date="2016-10" db="EMBL/GenBank/DDBJ databases">
        <authorList>
            <person name="Varghese N."/>
            <person name="Submissions S."/>
        </authorList>
    </citation>
    <scope>NUCLEOTIDE SEQUENCE [LARGE SCALE GENOMIC DNA]</scope>
    <source>
        <strain evidence="8">LMG 2223</strain>
    </source>
</reference>
<evidence type="ECO:0000256" key="2">
    <source>
        <dbReference type="ARBA" id="ARBA00022692"/>
    </source>
</evidence>
<dbReference type="InterPro" id="IPR049453">
    <property type="entry name" value="Memb_transporter_dom"/>
</dbReference>
<proteinExistence type="predicted"/>
<organism evidence="7 8">
    <name type="scientific">Pseudomonas mucidolens</name>
    <dbReference type="NCBI Taxonomy" id="46679"/>
    <lineage>
        <taxon>Bacteria</taxon>
        <taxon>Pseudomonadati</taxon>
        <taxon>Pseudomonadota</taxon>
        <taxon>Gammaproteobacteria</taxon>
        <taxon>Pseudomonadales</taxon>
        <taxon>Pseudomonadaceae</taxon>
        <taxon>Pseudomonas</taxon>
    </lineage>
</organism>
<keyword evidence="8" id="KW-1185">Reference proteome</keyword>
<evidence type="ECO:0000313" key="7">
    <source>
        <dbReference type="EMBL" id="SDU89105.1"/>
    </source>
</evidence>
<dbReference type="EMBL" id="LT629802">
    <property type="protein sequence ID" value="SDU89105.1"/>
    <property type="molecule type" value="Genomic_DNA"/>
</dbReference>
<keyword evidence="3 5" id="KW-1133">Transmembrane helix</keyword>
<dbReference type="AlphaFoldDB" id="A0A1H2M7W1"/>
<protein>
    <submittedName>
        <fullName evidence="7">Fusaric acid resistance protein-like</fullName>
    </submittedName>
</protein>
<evidence type="ECO:0000256" key="4">
    <source>
        <dbReference type="ARBA" id="ARBA00023136"/>
    </source>
</evidence>
<evidence type="ECO:0000256" key="5">
    <source>
        <dbReference type="SAM" id="Phobius"/>
    </source>
</evidence>
<gene>
    <name evidence="7" type="ORF">SAMN05216202_1165</name>
</gene>
<dbReference type="STRING" id="46679.SAMN05216202_1165"/>
<evidence type="ECO:0000256" key="1">
    <source>
        <dbReference type="ARBA" id="ARBA00004141"/>
    </source>
</evidence>
<dbReference type="Pfam" id="PF13515">
    <property type="entry name" value="FUSC_2"/>
    <property type="match status" value="1"/>
</dbReference>
<dbReference type="RefSeq" id="WP_084377463.1">
    <property type="nucleotide sequence ID" value="NZ_LS483433.1"/>
</dbReference>
<comment type="subcellular location">
    <subcellularLocation>
        <location evidence="1">Membrane</location>
        <topology evidence="1">Multi-pass membrane protein</topology>
    </subcellularLocation>
</comment>
<dbReference type="GO" id="GO:0016020">
    <property type="term" value="C:membrane"/>
    <property type="evidence" value="ECO:0007669"/>
    <property type="project" value="UniProtKB-SubCell"/>
</dbReference>
<accession>A0A1H2M7W1</accession>
<evidence type="ECO:0000259" key="6">
    <source>
        <dbReference type="Pfam" id="PF13515"/>
    </source>
</evidence>
<evidence type="ECO:0000256" key="3">
    <source>
        <dbReference type="ARBA" id="ARBA00022989"/>
    </source>
</evidence>